<feature type="domain" description="Agenet" evidence="2">
    <location>
        <begin position="199"/>
        <end position="265"/>
    </location>
</feature>
<feature type="domain" description="Agenet" evidence="2">
    <location>
        <begin position="267"/>
        <end position="323"/>
    </location>
</feature>
<organism evidence="3 4">
    <name type="scientific">Parasponia andersonii</name>
    <name type="common">Sponia andersonii</name>
    <dbReference type="NCBI Taxonomy" id="3476"/>
    <lineage>
        <taxon>Eukaryota</taxon>
        <taxon>Viridiplantae</taxon>
        <taxon>Streptophyta</taxon>
        <taxon>Embryophyta</taxon>
        <taxon>Tracheophyta</taxon>
        <taxon>Spermatophyta</taxon>
        <taxon>Magnoliopsida</taxon>
        <taxon>eudicotyledons</taxon>
        <taxon>Gunneridae</taxon>
        <taxon>Pentapetalae</taxon>
        <taxon>rosids</taxon>
        <taxon>fabids</taxon>
        <taxon>Rosales</taxon>
        <taxon>Cannabaceae</taxon>
        <taxon>Parasponia</taxon>
    </lineage>
</organism>
<evidence type="ECO:0000259" key="2">
    <source>
        <dbReference type="SMART" id="SM00743"/>
    </source>
</evidence>
<dbReference type="PANTHER" id="PTHR31917:SF151">
    <property type="entry name" value="AGENET DOMAIN-CONTAINING PROTEIN"/>
    <property type="match status" value="1"/>
</dbReference>
<dbReference type="Proteomes" id="UP000237105">
    <property type="component" value="Unassembled WGS sequence"/>
</dbReference>
<dbReference type="STRING" id="3476.A0A2P5DCS1"/>
<dbReference type="Pfam" id="PF05641">
    <property type="entry name" value="Agenet"/>
    <property type="match status" value="1"/>
</dbReference>
<evidence type="ECO:0000313" key="4">
    <source>
        <dbReference type="Proteomes" id="UP000237105"/>
    </source>
</evidence>
<keyword evidence="4" id="KW-1185">Reference proteome</keyword>
<dbReference type="EMBL" id="JXTB01000046">
    <property type="protein sequence ID" value="PON71083.1"/>
    <property type="molecule type" value="Genomic_DNA"/>
</dbReference>
<dbReference type="SMART" id="SM00743">
    <property type="entry name" value="Agenet"/>
    <property type="match status" value="2"/>
</dbReference>
<reference evidence="4" key="1">
    <citation type="submission" date="2016-06" db="EMBL/GenBank/DDBJ databases">
        <title>Parallel loss of symbiosis genes in relatives of nitrogen-fixing non-legume Parasponia.</title>
        <authorList>
            <person name="Van Velzen R."/>
            <person name="Holmer R."/>
            <person name="Bu F."/>
            <person name="Rutten L."/>
            <person name="Van Zeijl A."/>
            <person name="Liu W."/>
            <person name="Santuari L."/>
            <person name="Cao Q."/>
            <person name="Sharma T."/>
            <person name="Shen D."/>
            <person name="Roswanjaya Y."/>
            <person name="Wardhani T."/>
            <person name="Kalhor M.S."/>
            <person name="Jansen J."/>
            <person name="Van den Hoogen J."/>
            <person name="Gungor B."/>
            <person name="Hartog M."/>
            <person name="Hontelez J."/>
            <person name="Verver J."/>
            <person name="Yang W.-C."/>
            <person name="Schijlen E."/>
            <person name="Repin R."/>
            <person name="Schilthuizen M."/>
            <person name="Schranz E."/>
            <person name="Heidstra R."/>
            <person name="Miyata K."/>
            <person name="Fedorova E."/>
            <person name="Kohlen W."/>
            <person name="Bisseling T."/>
            <person name="Smit S."/>
            <person name="Geurts R."/>
        </authorList>
    </citation>
    <scope>NUCLEOTIDE SEQUENCE [LARGE SCALE GENOMIC DNA]</scope>
    <source>
        <strain evidence="4">cv. WU1-14</strain>
    </source>
</reference>
<dbReference type="AlphaFoldDB" id="A0A2P5DCS1"/>
<dbReference type="OrthoDB" id="1149607at2759"/>
<dbReference type="PANTHER" id="PTHR31917">
    <property type="entry name" value="AGENET DOMAIN-CONTAINING PROTEIN-RELATED"/>
    <property type="match status" value="1"/>
</dbReference>
<evidence type="ECO:0000256" key="1">
    <source>
        <dbReference type="SAM" id="MobiDB-lite"/>
    </source>
</evidence>
<sequence>MRPSKNSSHLTVNFWRSLLVFFLPFLALFENFRNLKNPNAVLPLRSLQSLPFRIDSILSFEERSISSSEELFREGNAFSGESSSSVSSINLEDYLEPEPEIEITGARQSSPRIGDLPQDQWPRHIRDAPAFSSGYQYIEGNWSCTNVRMSCTANKLRKIASSYKIAIPMRLPMDSELRPHWDWEDPKWVRPEKLTLPEAIFRPGTAVEVDLNAENPGFNWVPVVFLGEVGKDFVVVKYKKSSNNGESVKVTVHVQQIRPQPPEMNDTNFDLLDKVDAFCDLSWSVGVITKILSERRYVVTFRLEKKEKEFNHSEVRPHLDWIDGQWVTNSGEVVFTPGCEEQPNHACNTRGNTKSSTLNESSGSTMEDTETGTPSSPNKQHTQKELSPCVGKSAYFKTLNKEVVNHTSNGDESAQVIMITDDEGIELSKRPLVSI</sequence>
<accession>A0A2P5DCS1</accession>
<protein>
    <submittedName>
        <fullName evidence="3">Agenet domain containing protein</fullName>
    </submittedName>
</protein>
<comment type="caution">
    <text evidence="3">The sequence shown here is derived from an EMBL/GenBank/DDBJ whole genome shotgun (WGS) entry which is preliminary data.</text>
</comment>
<feature type="compositionally biased region" description="Polar residues" evidence="1">
    <location>
        <begin position="345"/>
        <end position="380"/>
    </location>
</feature>
<evidence type="ECO:0000313" key="3">
    <source>
        <dbReference type="EMBL" id="PON71083.1"/>
    </source>
</evidence>
<proteinExistence type="predicted"/>
<dbReference type="InterPro" id="IPR008395">
    <property type="entry name" value="Agenet-like_dom"/>
</dbReference>
<dbReference type="CDD" id="cd20406">
    <property type="entry name" value="Tudor_Agenet_AtDUF_rpt2_4"/>
    <property type="match status" value="1"/>
</dbReference>
<dbReference type="InterPro" id="IPR014002">
    <property type="entry name" value="Agenet_dom_plant"/>
</dbReference>
<gene>
    <name evidence="3" type="ORF">PanWU01x14_075220</name>
</gene>
<feature type="region of interest" description="Disordered" evidence="1">
    <location>
        <begin position="342"/>
        <end position="386"/>
    </location>
</feature>
<name>A0A2P5DCS1_PARAD</name>